<feature type="signal peptide" evidence="2">
    <location>
        <begin position="1"/>
        <end position="23"/>
    </location>
</feature>
<evidence type="ECO:0008006" key="5">
    <source>
        <dbReference type="Google" id="ProtNLM"/>
    </source>
</evidence>
<protein>
    <recommendedName>
        <fullName evidence="5">Lipoprotein</fullName>
    </recommendedName>
</protein>
<evidence type="ECO:0000313" key="4">
    <source>
        <dbReference type="Proteomes" id="UP000637628"/>
    </source>
</evidence>
<gene>
    <name evidence="3" type="ORF">Adu01nite_27550</name>
</gene>
<feature type="chain" id="PRO_5046573310" description="Lipoprotein" evidence="2">
    <location>
        <begin position="24"/>
        <end position="182"/>
    </location>
</feature>
<dbReference type="Proteomes" id="UP000637628">
    <property type="component" value="Unassembled WGS sequence"/>
</dbReference>
<name>A0ABQ3YV48_9ACTN</name>
<sequence length="182" mass="19061">MLDHLRRRAPAFALAVVALAAIAACSDDKPDTAASPADTQTTAAGTTTGPATETAATEQAADPSLVGTQYGYITAVDASARTLTFDKVDWFTGAAATAACKEDGEAITDAEKCNDYYIRNNNPLLRTAPIGAAAKLSLVSPNDALAQLEVPLDKLSAEREHRLFILTFDGGSVTSVKEQYLP</sequence>
<reference evidence="3 4" key="1">
    <citation type="submission" date="2021-01" db="EMBL/GenBank/DDBJ databases">
        <title>Whole genome shotgun sequence of Actinoplanes durhamensis NBRC 14914.</title>
        <authorList>
            <person name="Komaki H."/>
            <person name="Tamura T."/>
        </authorList>
    </citation>
    <scope>NUCLEOTIDE SEQUENCE [LARGE SCALE GENOMIC DNA]</scope>
    <source>
        <strain evidence="3 4">NBRC 14914</strain>
    </source>
</reference>
<evidence type="ECO:0000313" key="3">
    <source>
        <dbReference type="EMBL" id="GIE01405.1"/>
    </source>
</evidence>
<feature type="compositionally biased region" description="Low complexity" evidence="1">
    <location>
        <begin position="36"/>
        <end position="60"/>
    </location>
</feature>
<evidence type="ECO:0000256" key="2">
    <source>
        <dbReference type="SAM" id="SignalP"/>
    </source>
</evidence>
<comment type="caution">
    <text evidence="3">The sequence shown here is derived from an EMBL/GenBank/DDBJ whole genome shotgun (WGS) entry which is preliminary data.</text>
</comment>
<keyword evidence="2" id="KW-0732">Signal</keyword>
<accession>A0ABQ3YV48</accession>
<evidence type="ECO:0000256" key="1">
    <source>
        <dbReference type="SAM" id="MobiDB-lite"/>
    </source>
</evidence>
<dbReference type="EMBL" id="BOML01000021">
    <property type="protein sequence ID" value="GIE01405.1"/>
    <property type="molecule type" value="Genomic_DNA"/>
</dbReference>
<dbReference type="RefSeq" id="WP_203727001.1">
    <property type="nucleotide sequence ID" value="NZ_BAAATX010000014.1"/>
</dbReference>
<dbReference type="PROSITE" id="PS51257">
    <property type="entry name" value="PROKAR_LIPOPROTEIN"/>
    <property type="match status" value="1"/>
</dbReference>
<proteinExistence type="predicted"/>
<feature type="region of interest" description="Disordered" evidence="1">
    <location>
        <begin position="28"/>
        <end position="60"/>
    </location>
</feature>
<organism evidence="3 4">
    <name type="scientific">Paractinoplanes durhamensis</name>
    <dbReference type="NCBI Taxonomy" id="113563"/>
    <lineage>
        <taxon>Bacteria</taxon>
        <taxon>Bacillati</taxon>
        <taxon>Actinomycetota</taxon>
        <taxon>Actinomycetes</taxon>
        <taxon>Micromonosporales</taxon>
        <taxon>Micromonosporaceae</taxon>
        <taxon>Paractinoplanes</taxon>
    </lineage>
</organism>
<keyword evidence="4" id="KW-1185">Reference proteome</keyword>